<evidence type="ECO:0000256" key="1">
    <source>
        <dbReference type="ARBA" id="ARBA00093634"/>
    </source>
</evidence>
<sequence>FLNGKAFLAQLAERLPSTTSWSAEASTYNNIFKTTFMINESQSKGHKIVVCIVRTKHDAEIIFLAFHVTGQERFFRAPDTHAEICVKMDQILLEYLSLISALQEQWKQISTNLGSVTHAKYTMGPHRLNQNQYDGRMQATARVLISQKKDINMLNTPNEFICQYTLTSLEGIADSQEDNDSPSLRRRVIKNPENDLTKKRSQSRSEDPLRWFGILVPSSLRESQRHFKQSLSGMINIINLRNEIINKEAEYQMLKKEKEKFMEENRVKHTSSVEN</sequence>
<dbReference type="GO" id="GO:1990871">
    <property type="term" value="C:Vma12-Vma22 assembly complex"/>
    <property type="evidence" value="ECO:0007669"/>
    <property type="project" value="TreeGrafter"/>
</dbReference>
<feature type="compositionally biased region" description="Basic and acidic residues" evidence="3">
    <location>
        <begin position="190"/>
        <end position="203"/>
    </location>
</feature>
<dbReference type="GO" id="GO:0051082">
    <property type="term" value="F:unfolded protein binding"/>
    <property type="evidence" value="ECO:0007669"/>
    <property type="project" value="TreeGrafter"/>
</dbReference>
<feature type="coiled-coil region" evidence="2">
    <location>
        <begin position="237"/>
        <end position="264"/>
    </location>
</feature>
<dbReference type="AlphaFoldDB" id="A0A9N9GFL5"/>
<reference evidence="4" key="1">
    <citation type="submission" date="2021-06" db="EMBL/GenBank/DDBJ databases">
        <authorList>
            <person name="Kallberg Y."/>
            <person name="Tangrot J."/>
            <person name="Rosling A."/>
        </authorList>
    </citation>
    <scope>NUCLEOTIDE SEQUENCE</scope>
    <source>
        <strain evidence="4">MA453B</strain>
    </source>
</reference>
<feature type="non-terminal residue" evidence="4">
    <location>
        <position position="1"/>
    </location>
</feature>
<proteinExistence type="predicted"/>
<dbReference type="GO" id="GO:0070072">
    <property type="term" value="P:vacuolar proton-transporting V-type ATPase complex assembly"/>
    <property type="evidence" value="ECO:0007669"/>
    <property type="project" value="InterPro"/>
</dbReference>
<keyword evidence="2" id="KW-0175">Coiled coil</keyword>
<dbReference type="OrthoDB" id="408631at2759"/>
<evidence type="ECO:0000313" key="5">
    <source>
        <dbReference type="Proteomes" id="UP000789405"/>
    </source>
</evidence>
<dbReference type="PANTHER" id="PTHR31996">
    <property type="entry name" value="COILED-COIL DOMAIN-CONTAINING PROTEIN 115"/>
    <property type="match status" value="1"/>
</dbReference>
<dbReference type="EMBL" id="CAJVPY010003824">
    <property type="protein sequence ID" value="CAG8602786.1"/>
    <property type="molecule type" value="Genomic_DNA"/>
</dbReference>
<evidence type="ECO:0000313" key="4">
    <source>
        <dbReference type="EMBL" id="CAG8602786.1"/>
    </source>
</evidence>
<feature type="region of interest" description="Disordered" evidence="3">
    <location>
        <begin position="174"/>
        <end position="203"/>
    </location>
</feature>
<evidence type="ECO:0000256" key="3">
    <source>
        <dbReference type="SAM" id="MobiDB-lite"/>
    </source>
</evidence>
<dbReference type="Proteomes" id="UP000789405">
    <property type="component" value="Unassembled WGS sequence"/>
</dbReference>
<gene>
    <name evidence="4" type="ORF">DERYTH_LOCUS7731</name>
</gene>
<dbReference type="PANTHER" id="PTHR31996:SF2">
    <property type="entry name" value="COILED-COIL DOMAIN-CONTAINING PROTEIN 115"/>
    <property type="match status" value="1"/>
</dbReference>
<comment type="caution">
    <text evidence="4">The sequence shown here is derived from an EMBL/GenBank/DDBJ whole genome shotgun (WGS) entry which is preliminary data.</text>
</comment>
<organism evidence="4 5">
    <name type="scientific">Dentiscutata erythropus</name>
    <dbReference type="NCBI Taxonomy" id="1348616"/>
    <lineage>
        <taxon>Eukaryota</taxon>
        <taxon>Fungi</taxon>
        <taxon>Fungi incertae sedis</taxon>
        <taxon>Mucoromycota</taxon>
        <taxon>Glomeromycotina</taxon>
        <taxon>Glomeromycetes</taxon>
        <taxon>Diversisporales</taxon>
        <taxon>Gigasporaceae</taxon>
        <taxon>Dentiscutata</taxon>
    </lineage>
</organism>
<keyword evidence="5" id="KW-1185">Reference proteome</keyword>
<name>A0A9N9GFL5_9GLOM</name>
<dbReference type="InterPro" id="IPR040357">
    <property type="entry name" value="Vma22/CCDC115"/>
</dbReference>
<dbReference type="Pfam" id="PF21730">
    <property type="entry name" value="Vma22_CCDC115"/>
    <property type="match status" value="1"/>
</dbReference>
<evidence type="ECO:0000256" key="2">
    <source>
        <dbReference type="SAM" id="Coils"/>
    </source>
</evidence>
<accession>A0A9N9GFL5</accession>
<protein>
    <recommendedName>
        <fullName evidence="1">Vacuolar ATPase assembly protein VMA22</fullName>
    </recommendedName>
</protein>